<keyword evidence="3" id="KW-1185">Reference proteome</keyword>
<evidence type="ECO:0000313" key="3">
    <source>
        <dbReference type="Proteomes" id="UP000000683"/>
    </source>
</evidence>
<proteinExistence type="predicted"/>
<dbReference type="AlphaFoldDB" id="F5Z5N5"/>
<keyword evidence="1" id="KW-0812">Transmembrane</keyword>
<dbReference type="Proteomes" id="UP000000683">
    <property type="component" value="Chromosome"/>
</dbReference>
<gene>
    <name evidence="2" type="ordered locus">ambt_17690</name>
</gene>
<keyword evidence="1" id="KW-0472">Membrane</keyword>
<feature type="transmembrane region" description="Helical" evidence="1">
    <location>
        <begin position="37"/>
        <end position="56"/>
    </location>
</feature>
<reference evidence="2 3" key="1">
    <citation type="journal article" date="2011" name="J. Bacteriol.">
        <title>Complete genome sequence of the polycyclic aromatic hydrocarbon-degrading bacterium Alteromonas sp. strain SN2.</title>
        <authorList>
            <person name="Jin H.M."/>
            <person name="Jeong H."/>
            <person name="Moon E.J."/>
            <person name="Math R.K."/>
            <person name="Lee K."/>
            <person name="Kim H.J."/>
            <person name="Jeon C.O."/>
            <person name="Oh T.K."/>
            <person name="Kim J.F."/>
        </authorList>
    </citation>
    <scope>NUCLEOTIDE SEQUENCE [LARGE SCALE GENOMIC DNA]</scope>
    <source>
        <strain evidence="3">JCM 17741 / KACC 18427 / KCTC 11700BP / SN2</strain>
    </source>
</reference>
<keyword evidence="1" id="KW-1133">Transmembrane helix</keyword>
<dbReference type="KEGG" id="alt:ambt_17690"/>
<protein>
    <submittedName>
        <fullName evidence="2">Uncharacterized protein</fullName>
    </submittedName>
</protein>
<evidence type="ECO:0000256" key="1">
    <source>
        <dbReference type="SAM" id="Phobius"/>
    </source>
</evidence>
<evidence type="ECO:0000313" key="2">
    <source>
        <dbReference type="EMBL" id="AEF05040.1"/>
    </source>
</evidence>
<dbReference type="EMBL" id="CP002339">
    <property type="protein sequence ID" value="AEF05040.1"/>
    <property type="molecule type" value="Genomic_DNA"/>
</dbReference>
<accession>F5Z5N5</accession>
<name>F5Z5N5_ALTNA</name>
<organism evidence="2 3">
    <name type="scientific">Alteromonas naphthalenivorans</name>
    <dbReference type="NCBI Taxonomy" id="715451"/>
    <lineage>
        <taxon>Bacteria</taxon>
        <taxon>Pseudomonadati</taxon>
        <taxon>Pseudomonadota</taxon>
        <taxon>Gammaproteobacteria</taxon>
        <taxon>Alteromonadales</taxon>
        <taxon>Alteromonadaceae</taxon>
        <taxon>Alteromonas/Salinimonas group</taxon>
        <taxon>Alteromonas</taxon>
    </lineage>
</organism>
<sequence length="59" mass="6530">MLLQAACAKPVKAKDIVAANVILLMNLMFSPFVDSLVSVAELMGIYTKVVIFRWLVFCP</sequence>
<dbReference type="HOGENOM" id="CLU_2950008_0_0_6"/>